<keyword evidence="2" id="KW-1185">Reference proteome</keyword>
<accession>A0A8X6WW35</accession>
<proteinExistence type="predicted"/>
<dbReference type="Proteomes" id="UP000886998">
    <property type="component" value="Unassembled WGS sequence"/>
</dbReference>
<dbReference type="OrthoDB" id="6505565at2759"/>
<protein>
    <recommendedName>
        <fullName evidence="3">CCHC-type domain-containing protein</fullName>
    </recommendedName>
</protein>
<evidence type="ECO:0008006" key="3">
    <source>
        <dbReference type="Google" id="ProtNLM"/>
    </source>
</evidence>
<dbReference type="AlphaFoldDB" id="A0A8X6WW35"/>
<dbReference type="EMBL" id="BMAV01002615">
    <property type="protein sequence ID" value="GFY41652.1"/>
    <property type="molecule type" value="Genomic_DNA"/>
</dbReference>
<sequence>MEFLTPIFHIFSGLVVKKLPSSSLSFSGPPTEDRSNVPTREALDDAYLHIRDLERQVALSEGKLQESQRCFDSVISSLASHIEPTVSCVNDLRSSMEHNIDTFATLPAIIAKPSYAQVASLPAAVSSFTIPLPPREKVLLDGGCEVNFSIKSKSSNNWIISVISDLYPVIKDPCYLYLNFERVRIETFISVIQCSTCGTLGHTRNHCSNTQACFTDDHDRTSCDPRCINCTNHNVRFGSGFSENQGCRDKNCPILIQFKKRTMDRTDYGR</sequence>
<evidence type="ECO:0000313" key="1">
    <source>
        <dbReference type="EMBL" id="GFY41652.1"/>
    </source>
</evidence>
<comment type="caution">
    <text evidence="1">The sequence shown here is derived from an EMBL/GenBank/DDBJ whole genome shotgun (WGS) entry which is preliminary data.</text>
</comment>
<gene>
    <name evidence="1" type="ORF">TNIN_201421</name>
</gene>
<name>A0A8X6WW35_9ARAC</name>
<evidence type="ECO:0000313" key="2">
    <source>
        <dbReference type="Proteomes" id="UP000886998"/>
    </source>
</evidence>
<reference evidence="1" key="1">
    <citation type="submission" date="2020-08" db="EMBL/GenBank/DDBJ databases">
        <title>Multicomponent nature underlies the extraordinary mechanical properties of spider dragline silk.</title>
        <authorList>
            <person name="Kono N."/>
            <person name="Nakamura H."/>
            <person name="Mori M."/>
            <person name="Yoshida Y."/>
            <person name="Ohtoshi R."/>
            <person name="Malay A.D."/>
            <person name="Moran D.A.P."/>
            <person name="Tomita M."/>
            <person name="Numata K."/>
            <person name="Arakawa K."/>
        </authorList>
    </citation>
    <scope>NUCLEOTIDE SEQUENCE</scope>
</reference>
<organism evidence="1 2">
    <name type="scientific">Trichonephila inaurata madagascariensis</name>
    <dbReference type="NCBI Taxonomy" id="2747483"/>
    <lineage>
        <taxon>Eukaryota</taxon>
        <taxon>Metazoa</taxon>
        <taxon>Ecdysozoa</taxon>
        <taxon>Arthropoda</taxon>
        <taxon>Chelicerata</taxon>
        <taxon>Arachnida</taxon>
        <taxon>Araneae</taxon>
        <taxon>Araneomorphae</taxon>
        <taxon>Entelegynae</taxon>
        <taxon>Araneoidea</taxon>
        <taxon>Nephilidae</taxon>
        <taxon>Trichonephila</taxon>
        <taxon>Trichonephila inaurata</taxon>
    </lineage>
</organism>